<dbReference type="NCBIfam" id="NF006168">
    <property type="entry name" value="PRK08309.1"/>
    <property type="match status" value="1"/>
</dbReference>
<reference evidence="1 2" key="1">
    <citation type="submission" date="2017-04" db="EMBL/GenBank/DDBJ databases">
        <title>The whole genome sequencing and assembly of Halobacillus mangrovi strain.</title>
        <authorList>
            <person name="Lee S.-J."/>
            <person name="Park M.-K."/>
            <person name="Kim J.-Y."/>
            <person name="Lee Y.-J."/>
            <person name="Yi H."/>
            <person name="Bahn Y.-S."/>
            <person name="Kim J.F."/>
            <person name="Lee D.-W."/>
        </authorList>
    </citation>
    <scope>NUCLEOTIDE SEQUENCE [LARGE SCALE GENOMIC DNA]</scope>
    <source>
        <strain evidence="1 2">KTB 131</strain>
    </source>
</reference>
<dbReference type="Proteomes" id="UP000192527">
    <property type="component" value="Chromosome"/>
</dbReference>
<dbReference type="Pfam" id="PF00106">
    <property type="entry name" value="adh_short"/>
    <property type="match status" value="1"/>
</dbReference>
<sequence>MKHALIIGGTGMLSNCCVQLAKQGYHLSILARNEEKMDSLKKKIDPISKMTKLLVDYTAEDKLRTAIRKAIQTHGPVSLVVSWIHSTAPEAPQVVIDEVSASGEPFRFFHILGSSSDPVAYKEALSLPSQGHYRTVLLGFFKEKEGSRWLTHGEISNGVGDAIEKDEPFYTVGEVEPWEERPGFQ</sequence>
<organism evidence="1 2">
    <name type="scientific">Halobacillus mangrovi</name>
    <dbReference type="NCBI Taxonomy" id="402384"/>
    <lineage>
        <taxon>Bacteria</taxon>
        <taxon>Bacillati</taxon>
        <taxon>Bacillota</taxon>
        <taxon>Bacilli</taxon>
        <taxon>Bacillales</taxon>
        <taxon>Bacillaceae</taxon>
        <taxon>Halobacillus</taxon>
    </lineage>
</organism>
<evidence type="ECO:0008006" key="3">
    <source>
        <dbReference type="Google" id="ProtNLM"/>
    </source>
</evidence>
<keyword evidence="2" id="KW-1185">Reference proteome</keyword>
<gene>
    <name evidence="1" type="ORF">HM131_13845</name>
</gene>
<accession>A0A1W5ZX57</accession>
<dbReference type="SUPFAM" id="SSF51735">
    <property type="entry name" value="NAD(P)-binding Rossmann-fold domains"/>
    <property type="match status" value="1"/>
</dbReference>
<proteinExistence type="predicted"/>
<dbReference type="KEGG" id="hmn:HM131_13845"/>
<dbReference type="InterPro" id="IPR002347">
    <property type="entry name" value="SDR_fam"/>
</dbReference>
<name>A0A1W5ZX57_9BACI</name>
<evidence type="ECO:0000313" key="2">
    <source>
        <dbReference type="Proteomes" id="UP000192527"/>
    </source>
</evidence>
<dbReference type="STRING" id="402384.HM131_13845"/>
<evidence type="ECO:0000313" key="1">
    <source>
        <dbReference type="EMBL" id="ARI77864.1"/>
    </source>
</evidence>
<protein>
    <recommendedName>
        <fullName evidence="3">Short-chain dehydrogenase</fullName>
    </recommendedName>
</protein>
<dbReference type="OrthoDB" id="7922774at2"/>
<dbReference type="Gene3D" id="3.40.50.720">
    <property type="entry name" value="NAD(P)-binding Rossmann-like Domain"/>
    <property type="match status" value="1"/>
</dbReference>
<dbReference type="AlphaFoldDB" id="A0A1W5ZX57"/>
<dbReference type="RefSeq" id="WP_085030325.1">
    <property type="nucleotide sequence ID" value="NZ_CP020772.1"/>
</dbReference>
<dbReference type="InterPro" id="IPR036291">
    <property type="entry name" value="NAD(P)-bd_dom_sf"/>
</dbReference>
<dbReference type="EMBL" id="CP020772">
    <property type="protein sequence ID" value="ARI77864.1"/>
    <property type="molecule type" value="Genomic_DNA"/>
</dbReference>